<accession>A0A017THT8</accession>
<feature type="domain" description="Sulfatase-modifying factor enzyme-like" evidence="3">
    <location>
        <begin position="308"/>
        <end position="516"/>
    </location>
</feature>
<feature type="chain" id="PRO_5001500345" description="Sulfatase-modifying factor enzyme-like domain-containing protein" evidence="2">
    <location>
        <begin position="28"/>
        <end position="518"/>
    </location>
</feature>
<dbReference type="PROSITE" id="PS51257">
    <property type="entry name" value="PROKAR_LIPOPROTEIN"/>
    <property type="match status" value="1"/>
</dbReference>
<dbReference type="InterPro" id="IPR005532">
    <property type="entry name" value="SUMF_dom"/>
</dbReference>
<dbReference type="EMBL" id="ASRX01000002">
    <property type="protein sequence ID" value="EYF08819.1"/>
    <property type="molecule type" value="Genomic_DNA"/>
</dbReference>
<comment type="caution">
    <text evidence="4">The sequence shown here is derived from an EMBL/GenBank/DDBJ whole genome shotgun (WGS) entry which is preliminary data.</text>
</comment>
<dbReference type="RefSeq" id="WP_156040386.1">
    <property type="nucleotide sequence ID" value="NZ_ASRX01000002.1"/>
</dbReference>
<protein>
    <recommendedName>
        <fullName evidence="3">Sulfatase-modifying factor enzyme-like domain-containing protein</fullName>
    </recommendedName>
</protein>
<dbReference type="STRING" id="1192034.CAP_2680"/>
<feature type="region of interest" description="Disordered" evidence="1">
    <location>
        <begin position="32"/>
        <end position="95"/>
    </location>
</feature>
<dbReference type="OrthoDB" id="5505182at2"/>
<feature type="compositionally biased region" description="Low complexity" evidence="1">
    <location>
        <begin position="40"/>
        <end position="53"/>
    </location>
</feature>
<feature type="signal peptide" evidence="2">
    <location>
        <begin position="1"/>
        <end position="27"/>
    </location>
</feature>
<evidence type="ECO:0000256" key="1">
    <source>
        <dbReference type="SAM" id="MobiDB-lite"/>
    </source>
</evidence>
<name>A0A017THT8_9BACT</name>
<keyword evidence="5" id="KW-1185">Reference proteome</keyword>
<evidence type="ECO:0000259" key="3">
    <source>
        <dbReference type="Pfam" id="PF03781"/>
    </source>
</evidence>
<evidence type="ECO:0000256" key="2">
    <source>
        <dbReference type="SAM" id="SignalP"/>
    </source>
</evidence>
<dbReference type="InterPro" id="IPR016187">
    <property type="entry name" value="CTDL_fold"/>
</dbReference>
<feature type="compositionally biased region" description="Gly residues" evidence="1">
    <location>
        <begin position="54"/>
        <end position="86"/>
    </location>
</feature>
<dbReference type="Pfam" id="PF03781">
    <property type="entry name" value="FGE-sulfatase"/>
    <property type="match status" value="1"/>
</dbReference>
<organism evidence="4 5">
    <name type="scientific">Chondromyces apiculatus DSM 436</name>
    <dbReference type="NCBI Taxonomy" id="1192034"/>
    <lineage>
        <taxon>Bacteria</taxon>
        <taxon>Pseudomonadati</taxon>
        <taxon>Myxococcota</taxon>
        <taxon>Polyangia</taxon>
        <taxon>Polyangiales</taxon>
        <taxon>Polyangiaceae</taxon>
        <taxon>Chondromyces</taxon>
    </lineage>
</organism>
<evidence type="ECO:0000313" key="4">
    <source>
        <dbReference type="EMBL" id="EYF08819.1"/>
    </source>
</evidence>
<dbReference type="AlphaFoldDB" id="A0A017THT8"/>
<dbReference type="SUPFAM" id="SSF56436">
    <property type="entry name" value="C-type lectin-like"/>
    <property type="match status" value="1"/>
</dbReference>
<dbReference type="Proteomes" id="UP000019678">
    <property type="component" value="Unassembled WGS sequence"/>
</dbReference>
<reference evidence="4 5" key="1">
    <citation type="submission" date="2013-05" db="EMBL/GenBank/DDBJ databases">
        <title>Genome assembly of Chondromyces apiculatus DSM 436.</title>
        <authorList>
            <person name="Sharma G."/>
            <person name="Khatri I."/>
            <person name="Kaur C."/>
            <person name="Mayilraj S."/>
            <person name="Subramanian S."/>
        </authorList>
    </citation>
    <scope>NUCLEOTIDE SEQUENCE [LARGE SCALE GENOMIC DNA]</scope>
    <source>
        <strain evidence="4 5">DSM 436</strain>
    </source>
</reference>
<proteinExistence type="predicted"/>
<dbReference type="eggNOG" id="COG1262">
    <property type="taxonomic scope" value="Bacteria"/>
</dbReference>
<evidence type="ECO:0000313" key="5">
    <source>
        <dbReference type="Proteomes" id="UP000019678"/>
    </source>
</evidence>
<dbReference type="Gene3D" id="3.90.1580.10">
    <property type="entry name" value="paralog of FGE (formylglycine-generating enzyme)"/>
    <property type="match status" value="1"/>
</dbReference>
<dbReference type="InterPro" id="IPR042095">
    <property type="entry name" value="SUMF_sf"/>
</dbReference>
<sequence length="518" mass="51879">MKPSPTIVSRSVLGSLAGLLFASVAFGACGGGDDKPPPRTTSGTTTSTSTTSTGEGGSGAGGGGNTGGAGGMVGEGGAGGNGGSGGTPPPVSCTNGTMDGSETDLDCGGACPSCADGATCSVAGDCVSRRCQGSVCVAASCTNGTQDGSETDVDCGGGTMTTGSNPACPPCPLTAGCSVREDCETLNCGSTNVCLAESCNDGSQNQDETDMDCGGPCPACAAGSACVIPADCMDQVCTTGVCMPHTCNDGVKNGMESDIDCGSACGSKCPPGQKCSVNADCSTGACTPQGLCACPTGMLVSPVIGGGAYCIDQYEVTKKEYNIFLQANPNMAGLPTICAGNVYQPSAEWPPVDTRTPVTAIDWCDAYTYCKYAGKHLCGRIGGGTNPPGSHANASQSEWFSACSGQGVSAYPYGNTYSAGMCNGGSNGTTLQRKRENPVPPEVDLPPFPTCNGAVSTLYQMSGNASEWEDSCNATMTSCRVRGGSVNTTSEDQIRCDADLMDDPLDNSDVYRGFRCCL</sequence>
<gene>
    <name evidence="4" type="ORF">CAP_2680</name>
</gene>
<keyword evidence="2" id="KW-0732">Signal</keyword>